<dbReference type="EMBL" id="CAMPGE010005374">
    <property type="protein sequence ID" value="CAI2364226.1"/>
    <property type="molecule type" value="Genomic_DNA"/>
</dbReference>
<evidence type="ECO:0000313" key="2">
    <source>
        <dbReference type="Proteomes" id="UP001295684"/>
    </source>
</evidence>
<comment type="caution">
    <text evidence="1">The sequence shown here is derived from an EMBL/GenBank/DDBJ whole genome shotgun (WGS) entry which is preliminary data.</text>
</comment>
<evidence type="ECO:0000313" key="1">
    <source>
        <dbReference type="EMBL" id="CAI2364226.1"/>
    </source>
</evidence>
<gene>
    <name evidence="1" type="ORF">ECRASSUSDP1_LOCUS5569</name>
</gene>
<accession>A0AAD1UCR8</accession>
<dbReference type="AlphaFoldDB" id="A0AAD1UCR8"/>
<protein>
    <submittedName>
        <fullName evidence="1">Uncharacterized protein</fullName>
    </submittedName>
</protein>
<reference evidence="1" key="1">
    <citation type="submission" date="2023-07" db="EMBL/GenBank/DDBJ databases">
        <authorList>
            <consortium name="AG Swart"/>
            <person name="Singh M."/>
            <person name="Singh A."/>
            <person name="Seah K."/>
            <person name="Emmerich C."/>
        </authorList>
    </citation>
    <scope>NUCLEOTIDE SEQUENCE</scope>
    <source>
        <strain evidence="1">DP1</strain>
    </source>
</reference>
<sequence length="156" mass="18120">MSVWSEDVCFACQQLFPKTYVQHIDDKNVNLQQKEKRGIPLKNEKYEVHFEMKLPFCYNCMTNEKIKSIRNKFEVPKISEDIFHKTEDSHDKSAKLLLPPSKVSKSKPRNTSAHLNKSDCCISQGARIGGIRLGCQIEWIGEKSAIFARKYRQRGR</sequence>
<dbReference type="Proteomes" id="UP001295684">
    <property type="component" value="Unassembled WGS sequence"/>
</dbReference>
<organism evidence="1 2">
    <name type="scientific">Euplotes crassus</name>
    <dbReference type="NCBI Taxonomy" id="5936"/>
    <lineage>
        <taxon>Eukaryota</taxon>
        <taxon>Sar</taxon>
        <taxon>Alveolata</taxon>
        <taxon>Ciliophora</taxon>
        <taxon>Intramacronucleata</taxon>
        <taxon>Spirotrichea</taxon>
        <taxon>Hypotrichia</taxon>
        <taxon>Euplotida</taxon>
        <taxon>Euplotidae</taxon>
        <taxon>Moneuplotes</taxon>
    </lineage>
</organism>
<keyword evidence="2" id="KW-1185">Reference proteome</keyword>
<proteinExistence type="predicted"/>
<name>A0AAD1UCR8_EUPCR</name>